<accession>A0AAJ4MUE1</accession>
<dbReference type="InterPro" id="IPR027417">
    <property type="entry name" value="P-loop_NTPase"/>
</dbReference>
<proteinExistence type="predicted"/>
<gene>
    <name evidence="1" type="ORF">J3P46_04515</name>
</gene>
<dbReference type="RefSeq" id="WP_151092516.1">
    <property type="nucleotide sequence ID" value="NZ_CP071520.1"/>
</dbReference>
<evidence type="ECO:0000313" key="2">
    <source>
        <dbReference type="Proteomes" id="UP000662821"/>
    </source>
</evidence>
<protein>
    <submittedName>
        <fullName evidence="1">Uncharacterized protein</fullName>
    </submittedName>
</protein>
<reference evidence="1 2" key="1">
    <citation type="submission" date="2021-03" db="EMBL/GenBank/DDBJ databases">
        <title>Draft genome sequence of Janthinobacterium sp. strain PLB02 isolated from infected primmorphs (Lubomirskia baicalensis).</title>
        <authorList>
            <person name="Chernogor L.I."/>
            <person name="Belikov S.I."/>
            <person name="Petrushin I.S."/>
        </authorList>
    </citation>
    <scope>NUCLEOTIDE SEQUENCE [LARGE SCALE GENOMIC DNA]</scope>
    <source>
        <strain evidence="1 2">PLB02</strain>
    </source>
</reference>
<dbReference type="SUPFAM" id="SSF52540">
    <property type="entry name" value="P-loop containing nucleoside triphosphate hydrolases"/>
    <property type="match status" value="1"/>
</dbReference>
<dbReference type="Proteomes" id="UP000662821">
    <property type="component" value="Chromosome"/>
</dbReference>
<name>A0AAJ4MUE1_9BURK</name>
<evidence type="ECO:0000313" key="1">
    <source>
        <dbReference type="EMBL" id="QSX97222.1"/>
    </source>
</evidence>
<organism evidence="1 2">
    <name type="scientific">Janthinobacterium lividum</name>
    <dbReference type="NCBI Taxonomy" id="29581"/>
    <lineage>
        <taxon>Bacteria</taxon>
        <taxon>Pseudomonadati</taxon>
        <taxon>Pseudomonadota</taxon>
        <taxon>Betaproteobacteria</taxon>
        <taxon>Burkholderiales</taxon>
        <taxon>Oxalobacteraceae</taxon>
        <taxon>Janthinobacterium</taxon>
    </lineage>
</organism>
<sequence length="135" mass="15058">MPFTYSPENPAQIDRRVRIIEGHGRGSEVLIGSLRERQCYVLLGEPGSGKSTVLMQEAYATAGVCMTVRDFLVTPPTFPDTAVYLDALDEYRSDGSSTDRVCTLAAAMVSAKIARWRLSCRAEDWRLPGRDLRWS</sequence>
<dbReference type="EMBL" id="CP071520">
    <property type="protein sequence ID" value="QSX97222.1"/>
    <property type="molecule type" value="Genomic_DNA"/>
</dbReference>
<dbReference type="AlphaFoldDB" id="A0AAJ4MUE1"/>